<keyword evidence="4 6" id="KW-1133">Transmembrane helix</keyword>
<evidence type="ECO:0000313" key="7">
    <source>
        <dbReference type="EMBL" id="MBC1170467.1"/>
    </source>
</evidence>
<keyword evidence="3 6" id="KW-0812">Transmembrane</keyword>
<dbReference type="EMBL" id="GITU01001764">
    <property type="protein sequence ID" value="MBC1170467.1"/>
    <property type="molecule type" value="Transcribed_RNA"/>
</dbReference>
<feature type="transmembrane region" description="Helical" evidence="6">
    <location>
        <begin position="408"/>
        <end position="430"/>
    </location>
</feature>
<evidence type="ECO:0000256" key="6">
    <source>
        <dbReference type="SAM" id="Phobius"/>
    </source>
</evidence>
<feature type="transmembrane region" description="Helical" evidence="6">
    <location>
        <begin position="675"/>
        <end position="703"/>
    </location>
</feature>
<feature type="transmembrane region" description="Helical" evidence="6">
    <location>
        <begin position="574"/>
        <end position="590"/>
    </location>
</feature>
<evidence type="ECO:0000256" key="5">
    <source>
        <dbReference type="ARBA" id="ARBA00023136"/>
    </source>
</evidence>
<dbReference type="AlphaFoldDB" id="A0A7G3AEE8"/>
<comment type="subcellular location">
    <subcellularLocation>
        <location evidence="1">Membrane</location>
        <topology evidence="1">Multi-pass membrane protein</topology>
    </subcellularLocation>
</comment>
<evidence type="ECO:0000256" key="3">
    <source>
        <dbReference type="ARBA" id="ARBA00022692"/>
    </source>
</evidence>
<dbReference type="InterPro" id="IPR002549">
    <property type="entry name" value="AI-2E-like"/>
</dbReference>
<protein>
    <submittedName>
        <fullName evidence="7">Putative conserved plasma membrane protein</fullName>
    </submittedName>
</protein>
<sequence>MTSKPNTPNTARDNITSAWNTLRNLNFSQGREIKGTIYNIGAVAGVSTVVAFIFVLLPFLKPLMWALLIGAVVYPFKRKMSSSVKTWFERLEQTDGNLFVGIAMAPTHSLDALGEVLADFLRNHKHLILIGVGGLSLTRLTVEYAPRKFLCLMWRAIVMSHTYVTNVLGQLSAHLVVTFLVAYFATVVLFWKPTNHTKFMMFGQSLWLLLVAYICSFLGPLQVPVFMAVLLYGLAGTIYSYRMQSERSAIEDVSLTERLRRFMDVPKALKPSKEQLNTSAAAAASKTQLDAPPPPEIPAPTDPETGESDLYFKILFLACGGTIVFRNMWLLVFSAVPIFMHFTKEAMTSTGSLEYLNEKIIRTQTIVENWISERYTAVFPICLPGVIMINRKVHRCLRDNLKSSVDTMSSIAVIVLMLVVVISAGVFLAVQIYSEGIAVAQLGHEVIQKAFIHRPELKDMFPESTFDNIIDNAHEYGRNTIETYIDDILKDTDKQQAAKLKEQVLTTWDRLVQNVLERNGDDVIGPKMGFGIRESFDEIVDNPAAKEGIIAWAKSNVGMLRDVMDSLWIILQKNMYLLGTVLGSVFSVVLGGGHAVVTFVVDTIVFFTALFYLLCSSEERYSPLVFVTSLGFKSGPRIAEAIEGSIAGVIAATAKIALFHGLFTWLTHTMFSVNVVYLPAVLATVLAAAPFLGTYWCAVPAFFDLWLAQDRFWMAVILLALHFFIPSTVDAVVYAEIKSSGHPYLTGLSIAGGLYWMGLQGAVIGPLLLCLLVMIFDLTVSAVNKESPIANAVSTSK</sequence>
<feature type="transmembrane region" description="Helical" evidence="6">
    <location>
        <begin position="712"/>
        <end position="734"/>
    </location>
</feature>
<feature type="transmembrane region" description="Helical" evidence="6">
    <location>
        <begin position="171"/>
        <end position="192"/>
    </location>
</feature>
<dbReference type="PANTHER" id="PTHR21716">
    <property type="entry name" value="TRANSMEMBRANE PROTEIN"/>
    <property type="match status" value="1"/>
</dbReference>
<feature type="transmembrane region" description="Helical" evidence="6">
    <location>
        <begin position="754"/>
        <end position="776"/>
    </location>
</feature>
<dbReference type="Pfam" id="PF01594">
    <property type="entry name" value="AI-2E_transport"/>
    <property type="match status" value="1"/>
</dbReference>
<evidence type="ECO:0000256" key="4">
    <source>
        <dbReference type="ARBA" id="ARBA00022989"/>
    </source>
</evidence>
<reference evidence="7" key="1">
    <citation type="journal article" date="2020" name="BMC">
        <title>Leishmania infection induces a limited differential gene expression in the sand fly midgut.</title>
        <authorList>
            <person name="Coutinho-Abreu I.V."/>
            <person name="Serafim T.D."/>
            <person name="Meneses C."/>
            <person name="Kamhawi S."/>
            <person name="Oliveira F."/>
            <person name="Valenzuela J.G."/>
        </authorList>
    </citation>
    <scope>NUCLEOTIDE SEQUENCE</scope>
    <source>
        <strain evidence="7">Jacobina</strain>
        <tissue evidence="7">Midgut</tissue>
    </source>
</reference>
<dbReference type="VEuPathDB" id="VectorBase:LLONM1_011862"/>
<accession>A0A7G3AEE8</accession>
<name>A0A7G3AEE8_LUTLO</name>
<feature type="transmembrane region" description="Helical" evidence="6">
    <location>
        <begin position="37"/>
        <end position="57"/>
    </location>
</feature>
<organism evidence="7">
    <name type="scientific">Lutzomyia longipalpis</name>
    <name type="common">Sand fly</name>
    <dbReference type="NCBI Taxonomy" id="7200"/>
    <lineage>
        <taxon>Eukaryota</taxon>
        <taxon>Metazoa</taxon>
        <taxon>Ecdysozoa</taxon>
        <taxon>Arthropoda</taxon>
        <taxon>Hexapoda</taxon>
        <taxon>Insecta</taxon>
        <taxon>Pterygota</taxon>
        <taxon>Neoptera</taxon>
        <taxon>Endopterygota</taxon>
        <taxon>Diptera</taxon>
        <taxon>Nematocera</taxon>
        <taxon>Psychodoidea</taxon>
        <taxon>Psychodidae</taxon>
        <taxon>Lutzomyia</taxon>
        <taxon>Lutzomyia</taxon>
    </lineage>
</organism>
<evidence type="ECO:0000256" key="1">
    <source>
        <dbReference type="ARBA" id="ARBA00004141"/>
    </source>
</evidence>
<proteinExistence type="inferred from homology"/>
<feature type="transmembrane region" description="Helical" evidence="6">
    <location>
        <begin position="641"/>
        <end position="663"/>
    </location>
</feature>
<feature type="transmembrane region" description="Helical" evidence="6">
    <location>
        <begin position="596"/>
        <end position="615"/>
    </location>
</feature>
<dbReference type="GO" id="GO:0016020">
    <property type="term" value="C:membrane"/>
    <property type="evidence" value="ECO:0007669"/>
    <property type="project" value="UniProtKB-SubCell"/>
</dbReference>
<comment type="similarity">
    <text evidence="2">Belongs to the autoinducer-2 exporter (AI-2E) (TC 2.A.86) family.</text>
</comment>
<dbReference type="PANTHER" id="PTHR21716:SF4">
    <property type="entry name" value="TRANSMEMBRANE PROTEIN 245"/>
    <property type="match status" value="1"/>
</dbReference>
<feature type="transmembrane region" description="Helical" evidence="6">
    <location>
        <begin position="63"/>
        <end position="80"/>
    </location>
</feature>
<keyword evidence="5 6" id="KW-0472">Membrane</keyword>
<feature type="transmembrane region" description="Helical" evidence="6">
    <location>
        <begin position="314"/>
        <end position="340"/>
    </location>
</feature>
<evidence type="ECO:0000256" key="2">
    <source>
        <dbReference type="ARBA" id="ARBA00009773"/>
    </source>
</evidence>